<dbReference type="Proteomes" id="UP001601059">
    <property type="component" value="Unassembled WGS sequence"/>
</dbReference>
<organism evidence="1 2">
    <name type="scientific">Cytobacillus spartinae</name>
    <dbReference type="NCBI Taxonomy" id="3299023"/>
    <lineage>
        <taxon>Bacteria</taxon>
        <taxon>Bacillati</taxon>
        <taxon>Bacillota</taxon>
        <taxon>Bacilli</taxon>
        <taxon>Bacillales</taxon>
        <taxon>Bacillaceae</taxon>
        <taxon>Cytobacillus</taxon>
    </lineage>
</organism>
<comment type="caution">
    <text evidence="1">The sequence shown here is derived from an EMBL/GenBank/DDBJ whole genome shotgun (WGS) entry which is preliminary data.</text>
</comment>
<name>A0ABW6KD66_9BACI</name>
<accession>A0ABW6KD66</accession>
<protein>
    <submittedName>
        <fullName evidence="1">Uncharacterized protein</fullName>
    </submittedName>
</protein>
<evidence type="ECO:0000313" key="1">
    <source>
        <dbReference type="EMBL" id="MFE8702179.1"/>
    </source>
</evidence>
<evidence type="ECO:0000313" key="2">
    <source>
        <dbReference type="Proteomes" id="UP001601059"/>
    </source>
</evidence>
<gene>
    <name evidence="1" type="ORF">ACFYKX_16390</name>
</gene>
<proteinExistence type="predicted"/>
<dbReference type="EMBL" id="JBIACK010000008">
    <property type="protein sequence ID" value="MFE8702179.1"/>
    <property type="molecule type" value="Genomic_DNA"/>
</dbReference>
<keyword evidence="2" id="KW-1185">Reference proteome</keyword>
<reference evidence="1 2" key="1">
    <citation type="submission" date="2024-08" db="EMBL/GenBank/DDBJ databases">
        <title>Two novel Cytobacillus novel species.</title>
        <authorList>
            <person name="Liu G."/>
        </authorList>
    </citation>
    <scope>NUCLEOTIDE SEQUENCE [LARGE SCALE GENOMIC DNA]</scope>
    <source>
        <strain evidence="1 2">FJAT-54145</strain>
    </source>
</reference>
<dbReference type="RefSeq" id="WP_389362140.1">
    <property type="nucleotide sequence ID" value="NZ_JBIACK010000008.1"/>
</dbReference>
<sequence length="57" mass="6204">MKGSNIDFNRISQAINYSIEVLKGEESPSSSSALDQLINAQDELNQALSFSLSSNLK</sequence>